<protein>
    <recommendedName>
        <fullName evidence="3">Winged helix DNA-binding protein</fullName>
    </recommendedName>
</protein>
<proteinExistence type="predicted"/>
<dbReference type="InterPro" id="IPR009351">
    <property type="entry name" value="AlkZ-like"/>
</dbReference>
<dbReference type="EMBL" id="MSIF01000005">
    <property type="protein sequence ID" value="OLF11015.1"/>
    <property type="molecule type" value="Genomic_DNA"/>
</dbReference>
<dbReference type="AlphaFoldDB" id="A0A7Z1AYT5"/>
<evidence type="ECO:0000313" key="2">
    <source>
        <dbReference type="Proteomes" id="UP000185696"/>
    </source>
</evidence>
<name>A0A7Z1AYT5_9PSEU</name>
<gene>
    <name evidence="1" type="ORF">BLA60_13440</name>
</gene>
<organism evidence="1 2">
    <name type="scientific">Actinophytocola xinjiangensis</name>
    <dbReference type="NCBI Taxonomy" id="485602"/>
    <lineage>
        <taxon>Bacteria</taxon>
        <taxon>Bacillati</taxon>
        <taxon>Actinomycetota</taxon>
        <taxon>Actinomycetes</taxon>
        <taxon>Pseudonocardiales</taxon>
        <taxon>Pseudonocardiaceae</taxon>
    </lineage>
</organism>
<accession>A0A7Z1AYT5</accession>
<dbReference type="PANTHER" id="PTHR38479">
    <property type="entry name" value="LMO0824 PROTEIN"/>
    <property type="match status" value="1"/>
</dbReference>
<comment type="caution">
    <text evidence="1">The sequence shown here is derived from an EMBL/GenBank/DDBJ whole genome shotgun (WGS) entry which is preliminary data.</text>
</comment>
<evidence type="ECO:0008006" key="3">
    <source>
        <dbReference type="Google" id="ProtNLM"/>
    </source>
</evidence>
<dbReference type="Proteomes" id="UP000185696">
    <property type="component" value="Unassembled WGS sequence"/>
</dbReference>
<evidence type="ECO:0000313" key="1">
    <source>
        <dbReference type="EMBL" id="OLF11015.1"/>
    </source>
</evidence>
<keyword evidence="2" id="KW-1185">Reference proteome</keyword>
<dbReference type="PANTHER" id="PTHR38479:SF2">
    <property type="entry name" value="WINGED HELIX DNA-BINDING DOMAIN-CONTAINING PROTEIN"/>
    <property type="match status" value="1"/>
</dbReference>
<reference evidence="1 2" key="1">
    <citation type="submission" date="2016-12" db="EMBL/GenBank/DDBJ databases">
        <title>The draft genome sequence of Actinophytocola xinjiangensis.</title>
        <authorList>
            <person name="Wang W."/>
            <person name="Yuan L."/>
        </authorList>
    </citation>
    <scope>NUCLEOTIDE SEQUENCE [LARGE SCALE GENOMIC DNA]</scope>
    <source>
        <strain evidence="1 2">CGMCC 4.4663</strain>
    </source>
</reference>
<sequence length="346" mass="37102">MVGDDQVRWARVVRQGLASPGGSVVDAVARVVGVQAQDLRASRLAVRVRTVGLTSADVDVAVRERAVVRTWAMRGTLHMVDAADYFWVNDALGAYFAQRGAGRRRQLGLDDALLERAAGRLEVELRKPLTRPELVERLELPIDPTGQAPAHLLAWAANVGLVCRGPEGPGDEPTYVLVREWLGPRPDVRDSLVTLARRYLAAYGPATAEDLAAWSGLPVTRVRPGLDAVGVRTADGVYATGDDRTPLDDGSSRVRLLGHFDAYLLGYRGRDLAVPAELRRRVQTGGGFVMPTVLVDGQVVGTWRPVSTKNGLLIDVTGETPGGIGNEVADIGRFLGVHTALTTTAG</sequence>
<dbReference type="OrthoDB" id="9148135at2"/>
<dbReference type="Pfam" id="PF06224">
    <property type="entry name" value="AlkZ-like"/>
    <property type="match status" value="1"/>
</dbReference>